<gene>
    <name evidence="1" type="primary">POL_280</name>
    <name evidence="1" type="ORF">TNCV_283971</name>
</gene>
<accession>A0A8X6VLV0</accession>
<proteinExistence type="predicted"/>
<dbReference type="EMBL" id="BMAU01021313">
    <property type="protein sequence ID" value="GFY12294.1"/>
    <property type="molecule type" value="Genomic_DNA"/>
</dbReference>
<dbReference type="Gene3D" id="3.30.420.10">
    <property type="entry name" value="Ribonuclease H-like superfamily/Ribonuclease H"/>
    <property type="match status" value="1"/>
</dbReference>
<evidence type="ECO:0000313" key="1">
    <source>
        <dbReference type="EMBL" id="GFY12294.1"/>
    </source>
</evidence>
<dbReference type="InterPro" id="IPR012337">
    <property type="entry name" value="RNaseH-like_sf"/>
</dbReference>
<dbReference type="GO" id="GO:0003676">
    <property type="term" value="F:nucleic acid binding"/>
    <property type="evidence" value="ECO:0007669"/>
    <property type="project" value="InterPro"/>
</dbReference>
<name>A0A8X6VLV0_TRICX</name>
<evidence type="ECO:0000313" key="2">
    <source>
        <dbReference type="Proteomes" id="UP000887159"/>
    </source>
</evidence>
<dbReference type="Proteomes" id="UP000887159">
    <property type="component" value="Unassembled WGS sequence"/>
</dbReference>
<keyword evidence="2" id="KW-1185">Reference proteome</keyword>
<organism evidence="1 2">
    <name type="scientific">Trichonephila clavipes</name>
    <name type="common">Golden silk orbweaver</name>
    <name type="synonym">Nephila clavipes</name>
    <dbReference type="NCBI Taxonomy" id="2585209"/>
    <lineage>
        <taxon>Eukaryota</taxon>
        <taxon>Metazoa</taxon>
        <taxon>Ecdysozoa</taxon>
        <taxon>Arthropoda</taxon>
        <taxon>Chelicerata</taxon>
        <taxon>Arachnida</taxon>
        <taxon>Araneae</taxon>
        <taxon>Araneomorphae</taxon>
        <taxon>Entelegynae</taxon>
        <taxon>Araneoidea</taxon>
        <taxon>Nephilidae</taxon>
        <taxon>Trichonephila</taxon>
    </lineage>
</organism>
<dbReference type="SUPFAM" id="SSF53098">
    <property type="entry name" value="Ribonuclease H-like"/>
    <property type="match status" value="1"/>
</dbReference>
<dbReference type="InterPro" id="IPR036397">
    <property type="entry name" value="RNaseH_sf"/>
</dbReference>
<comment type="caution">
    <text evidence="1">The sequence shown here is derived from an EMBL/GenBank/DDBJ whole genome shotgun (WGS) entry which is preliminary data.</text>
</comment>
<sequence length="85" mass="10050">MHRTLKRILRVLCLEATSDWEKILPQTLFALRTVIHNSTGFAPAELVHWKNLRTPVMLLYEKLTEEEHVESSVVDYVFELINRMK</sequence>
<dbReference type="AlphaFoldDB" id="A0A8X6VLV0"/>
<protein>
    <submittedName>
        <fullName evidence="1">Retrovirus-related Pol polyprotein from transposon 412</fullName>
    </submittedName>
</protein>
<reference evidence="1" key="1">
    <citation type="submission" date="2020-08" db="EMBL/GenBank/DDBJ databases">
        <title>Multicomponent nature underlies the extraordinary mechanical properties of spider dragline silk.</title>
        <authorList>
            <person name="Kono N."/>
            <person name="Nakamura H."/>
            <person name="Mori M."/>
            <person name="Yoshida Y."/>
            <person name="Ohtoshi R."/>
            <person name="Malay A.D."/>
            <person name="Moran D.A.P."/>
            <person name="Tomita M."/>
            <person name="Numata K."/>
            <person name="Arakawa K."/>
        </authorList>
    </citation>
    <scope>NUCLEOTIDE SEQUENCE</scope>
</reference>